<organism evidence="2 3">
    <name type="scientific">Mycena maculata</name>
    <dbReference type="NCBI Taxonomy" id="230809"/>
    <lineage>
        <taxon>Eukaryota</taxon>
        <taxon>Fungi</taxon>
        <taxon>Dikarya</taxon>
        <taxon>Basidiomycota</taxon>
        <taxon>Agaricomycotina</taxon>
        <taxon>Agaricomycetes</taxon>
        <taxon>Agaricomycetidae</taxon>
        <taxon>Agaricales</taxon>
        <taxon>Marasmiineae</taxon>
        <taxon>Mycenaceae</taxon>
        <taxon>Mycena</taxon>
    </lineage>
</organism>
<proteinExistence type="predicted"/>
<accession>A0AAD7NNM0</accession>
<dbReference type="AlphaFoldDB" id="A0AAD7NNM0"/>
<protein>
    <submittedName>
        <fullName evidence="2">Uncharacterized protein</fullName>
    </submittedName>
</protein>
<reference evidence="2" key="1">
    <citation type="submission" date="2023-03" db="EMBL/GenBank/DDBJ databases">
        <title>Massive genome expansion in bonnet fungi (Mycena s.s.) driven by repeated elements and novel gene families across ecological guilds.</title>
        <authorList>
            <consortium name="Lawrence Berkeley National Laboratory"/>
            <person name="Harder C.B."/>
            <person name="Miyauchi S."/>
            <person name="Viragh M."/>
            <person name="Kuo A."/>
            <person name="Thoen E."/>
            <person name="Andreopoulos B."/>
            <person name="Lu D."/>
            <person name="Skrede I."/>
            <person name="Drula E."/>
            <person name="Henrissat B."/>
            <person name="Morin E."/>
            <person name="Kohler A."/>
            <person name="Barry K."/>
            <person name="LaButti K."/>
            <person name="Morin E."/>
            <person name="Salamov A."/>
            <person name="Lipzen A."/>
            <person name="Mereny Z."/>
            <person name="Hegedus B."/>
            <person name="Baldrian P."/>
            <person name="Stursova M."/>
            <person name="Weitz H."/>
            <person name="Taylor A."/>
            <person name="Grigoriev I.V."/>
            <person name="Nagy L.G."/>
            <person name="Martin F."/>
            <person name="Kauserud H."/>
        </authorList>
    </citation>
    <scope>NUCLEOTIDE SEQUENCE</scope>
    <source>
        <strain evidence="2">CBHHK188m</strain>
    </source>
</reference>
<keyword evidence="3" id="KW-1185">Reference proteome</keyword>
<feature type="region of interest" description="Disordered" evidence="1">
    <location>
        <begin position="1"/>
        <end position="29"/>
    </location>
</feature>
<comment type="caution">
    <text evidence="2">The sequence shown here is derived from an EMBL/GenBank/DDBJ whole genome shotgun (WGS) entry which is preliminary data.</text>
</comment>
<dbReference type="Proteomes" id="UP001215280">
    <property type="component" value="Unassembled WGS sequence"/>
</dbReference>
<sequence length="61" mass="7064">MSSVSSELDYRARSDNEPESEDGDDVFSKTEIERKEILVAHTDEIERIRHRCRQAARATAR</sequence>
<gene>
    <name evidence="2" type="ORF">DFH07DRAFT_1058316</name>
</gene>
<dbReference type="EMBL" id="JARJLG010000027">
    <property type="protein sequence ID" value="KAJ7768668.1"/>
    <property type="molecule type" value="Genomic_DNA"/>
</dbReference>
<evidence type="ECO:0000313" key="3">
    <source>
        <dbReference type="Proteomes" id="UP001215280"/>
    </source>
</evidence>
<name>A0AAD7NNM0_9AGAR</name>
<evidence type="ECO:0000313" key="2">
    <source>
        <dbReference type="EMBL" id="KAJ7768668.1"/>
    </source>
</evidence>
<evidence type="ECO:0000256" key="1">
    <source>
        <dbReference type="SAM" id="MobiDB-lite"/>
    </source>
</evidence>